<reference evidence="2 3" key="1">
    <citation type="submission" date="2019-12" db="EMBL/GenBank/DDBJ databases">
        <authorList>
            <person name="Kun Z."/>
        </authorList>
    </citation>
    <scope>NUCLEOTIDE SEQUENCE [LARGE SCALE GENOMIC DNA]</scope>
    <source>
        <strain evidence="2 3">YIM 123512</strain>
    </source>
</reference>
<organism evidence="2 3">
    <name type="scientific">Nocardioides flavescens</name>
    <dbReference type="NCBI Taxonomy" id="2691959"/>
    <lineage>
        <taxon>Bacteria</taxon>
        <taxon>Bacillati</taxon>
        <taxon>Actinomycetota</taxon>
        <taxon>Actinomycetes</taxon>
        <taxon>Propionibacteriales</taxon>
        <taxon>Nocardioidaceae</taxon>
        <taxon>Nocardioides</taxon>
    </lineage>
</organism>
<accession>A0A6L7EZ81</accession>
<proteinExistence type="predicted"/>
<dbReference type="Pfam" id="PF11795">
    <property type="entry name" value="DUF3322"/>
    <property type="match status" value="1"/>
</dbReference>
<name>A0A6L7EZ81_9ACTN</name>
<feature type="domain" description="DUF3322" evidence="1">
    <location>
        <begin position="9"/>
        <end position="174"/>
    </location>
</feature>
<dbReference type="AlphaFoldDB" id="A0A6L7EZ81"/>
<protein>
    <recommendedName>
        <fullName evidence="1">DUF3322 domain-containing protein</fullName>
    </recommendedName>
</protein>
<dbReference type="Proteomes" id="UP000473325">
    <property type="component" value="Unassembled WGS sequence"/>
</dbReference>
<keyword evidence="3" id="KW-1185">Reference proteome</keyword>
<sequence length="223" mass="23869">MKTPALALAELERRVARSWSQVVAGAPWSAALHLGTASLASSAAEARWPELHRGALAWDVWERTAPDGVRLTRRTVRVHRTDQPLPATLHVASLEAAANLLGEGWARRVARARARHVQLVECFPDVEDPAGVLRAVDTWSDVDVDVLWRTASWFAGPHPSGLTARQVPVEGLGTRACCSIARGSRRGVARSWQGGGARRGGVTAGDDNAVQVRCDAARATAGD</sequence>
<dbReference type="RefSeq" id="WP_160878965.1">
    <property type="nucleotide sequence ID" value="NZ_WUEK01000010.1"/>
</dbReference>
<gene>
    <name evidence="2" type="ORF">GRQ65_15880</name>
</gene>
<evidence type="ECO:0000313" key="2">
    <source>
        <dbReference type="EMBL" id="MXG91028.1"/>
    </source>
</evidence>
<dbReference type="InterPro" id="IPR024537">
    <property type="entry name" value="DUF3322"/>
</dbReference>
<dbReference type="EMBL" id="WUEK01000010">
    <property type="protein sequence ID" value="MXG91028.1"/>
    <property type="molecule type" value="Genomic_DNA"/>
</dbReference>
<evidence type="ECO:0000313" key="3">
    <source>
        <dbReference type="Proteomes" id="UP000473325"/>
    </source>
</evidence>
<comment type="caution">
    <text evidence="2">The sequence shown here is derived from an EMBL/GenBank/DDBJ whole genome shotgun (WGS) entry which is preliminary data.</text>
</comment>
<evidence type="ECO:0000259" key="1">
    <source>
        <dbReference type="Pfam" id="PF11795"/>
    </source>
</evidence>